<dbReference type="GeneID" id="41962565"/>
<sequence length="310" mass="33033">MRLGLVVKTASPPGAFARDEAPSELAVAKARRTREVKRSGTALRGRGTAAPAPNDEAQPSLSPGTKTNVDSRKSEGNSARVPASESKYSLYSMLPPPPLPVSPPDPPPPPPPAPFRAMTACDEKFPKRTKAKGVVALIGFVLATESSAPSSSLPSLSVSLAYVARILRSACKARGWSRFSSPRMIIRPRLGSVEEMLDSSTDAAKSCRESCGCRNKRLSSFRILGPIARSLPTPRKSIHPKPPPMSIAFWSTDTKCRSPLLAWRLANEEALKSTANGATNSAAATQALGGMVILLLVDTIDEHNHPWGKP</sequence>
<accession>A0A6P8B1Q1</accession>
<evidence type="ECO:0000313" key="2">
    <source>
        <dbReference type="Proteomes" id="UP000515153"/>
    </source>
</evidence>
<dbReference type="RefSeq" id="XP_030981141.1">
    <property type="nucleotide sequence ID" value="XM_031127656.1"/>
</dbReference>
<reference evidence="3" key="2">
    <citation type="submission" date="2019-10" db="EMBL/GenBank/DDBJ databases">
        <authorList>
            <consortium name="NCBI Genome Project"/>
        </authorList>
    </citation>
    <scope>NUCLEOTIDE SEQUENCE</scope>
    <source>
        <strain evidence="3">NI907</strain>
    </source>
</reference>
<keyword evidence="2" id="KW-1185">Reference proteome</keyword>
<protein>
    <submittedName>
        <fullName evidence="3">Uncharacterized protein</fullName>
    </submittedName>
</protein>
<proteinExistence type="predicted"/>
<feature type="compositionally biased region" description="Polar residues" evidence="1">
    <location>
        <begin position="57"/>
        <end position="68"/>
    </location>
</feature>
<evidence type="ECO:0000256" key="1">
    <source>
        <dbReference type="SAM" id="MobiDB-lite"/>
    </source>
</evidence>
<dbReference type="KEGG" id="pgri:PgNI_07646"/>
<dbReference type="Proteomes" id="UP000515153">
    <property type="component" value="Unplaced"/>
</dbReference>
<feature type="region of interest" description="Disordered" evidence="1">
    <location>
        <begin position="1"/>
        <end position="113"/>
    </location>
</feature>
<feature type="compositionally biased region" description="Pro residues" evidence="1">
    <location>
        <begin position="94"/>
        <end position="113"/>
    </location>
</feature>
<gene>
    <name evidence="3" type="ORF">PgNI_07646</name>
</gene>
<evidence type="ECO:0000313" key="3">
    <source>
        <dbReference type="RefSeq" id="XP_030981141.1"/>
    </source>
</evidence>
<name>A0A6P8B1Q1_PYRGI</name>
<reference evidence="3" key="3">
    <citation type="submission" date="2025-08" db="UniProtKB">
        <authorList>
            <consortium name="RefSeq"/>
        </authorList>
    </citation>
    <scope>IDENTIFICATION</scope>
    <source>
        <strain evidence="3">NI907</strain>
    </source>
</reference>
<dbReference type="AlphaFoldDB" id="A0A6P8B1Q1"/>
<reference evidence="3" key="1">
    <citation type="journal article" date="2019" name="Mol. Biol. Evol.">
        <title>Blast fungal genomes show frequent chromosomal changes, gene gains and losses, and effector gene turnover.</title>
        <authorList>
            <person name="Gomez Luciano L.B."/>
            <person name="Jason Tsai I."/>
            <person name="Chuma I."/>
            <person name="Tosa Y."/>
            <person name="Chen Y.H."/>
            <person name="Li J.Y."/>
            <person name="Li M.Y."/>
            <person name="Jade Lu M.Y."/>
            <person name="Nakayashiki H."/>
            <person name="Li W.H."/>
        </authorList>
    </citation>
    <scope>NUCLEOTIDE SEQUENCE</scope>
    <source>
        <strain evidence="3">NI907</strain>
    </source>
</reference>
<organism evidence="2 3">
    <name type="scientific">Pyricularia grisea</name>
    <name type="common">Crabgrass-specific blast fungus</name>
    <name type="synonym">Magnaporthe grisea</name>
    <dbReference type="NCBI Taxonomy" id="148305"/>
    <lineage>
        <taxon>Eukaryota</taxon>
        <taxon>Fungi</taxon>
        <taxon>Dikarya</taxon>
        <taxon>Ascomycota</taxon>
        <taxon>Pezizomycotina</taxon>
        <taxon>Sordariomycetes</taxon>
        <taxon>Sordariomycetidae</taxon>
        <taxon>Magnaporthales</taxon>
        <taxon>Pyriculariaceae</taxon>
        <taxon>Pyricularia</taxon>
    </lineage>
</organism>